<dbReference type="AlphaFoldDB" id="A0AAW4L9M2"/>
<keyword evidence="2" id="KW-1185">Reference proteome</keyword>
<evidence type="ECO:0000313" key="2">
    <source>
        <dbReference type="Proteomes" id="UP000811899"/>
    </source>
</evidence>
<dbReference type="GO" id="GO:0003677">
    <property type="term" value="F:DNA binding"/>
    <property type="evidence" value="ECO:0007669"/>
    <property type="project" value="InterPro"/>
</dbReference>
<dbReference type="RefSeq" id="WP_214171518.1">
    <property type="nucleotide sequence ID" value="NZ_JAHCVJ010000004.1"/>
</dbReference>
<proteinExistence type="predicted"/>
<dbReference type="Gene3D" id="1.10.260.40">
    <property type="entry name" value="lambda repressor-like DNA-binding domains"/>
    <property type="match status" value="1"/>
</dbReference>
<reference evidence="1 2" key="1">
    <citation type="submission" date="2021-05" db="EMBL/GenBank/DDBJ databases">
        <title>The draft genome of Geobacter pelophilus DSM 12255.</title>
        <authorList>
            <person name="Xu Z."/>
            <person name="Masuda Y."/>
            <person name="Itoh H."/>
            <person name="Senoo K."/>
        </authorList>
    </citation>
    <scope>NUCLEOTIDE SEQUENCE [LARGE SCALE GENOMIC DNA]</scope>
    <source>
        <strain evidence="1 2">DSM 12255</strain>
    </source>
</reference>
<evidence type="ECO:0000313" key="1">
    <source>
        <dbReference type="EMBL" id="MBT0664734.1"/>
    </source>
</evidence>
<name>A0AAW4L9M2_9BACT</name>
<sequence>MNDIQRYLGLRNITCQQIANATGIGYHSIQKTVKGLRRCVRIRAAIAEYLDLDHTKLWGRGSVLYLRAQIAIEAGRQAEKKRQEIIKKYAPDARNIAAKRKAVNV</sequence>
<organism evidence="1 2">
    <name type="scientific">Geoanaerobacter pelophilus</name>
    <dbReference type="NCBI Taxonomy" id="60036"/>
    <lineage>
        <taxon>Bacteria</taxon>
        <taxon>Pseudomonadati</taxon>
        <taxon>Thermodesulfobacteriota</taxon>
        <taxon>Desulfuromonadia</taxon>
        <taxon>Geobacterales</taxon>
        <taxon>Geobacteraceae</taxon>
        <taxon>Geoanaerobacter</taxon>
    </lineage>
</organism>
<dbReference type="InterPro" id="IPR010982">
    <property type="entry name" value="Lambda_DNA-bd_dom_sf"/>
</dbReference>
<comment type="caution">
    <text evidence="1">The sequence shown here is derived from an EMBL/GenBank/DDBJ whole genome shotgun (WGS) entry which is preliminary data.</text>
</comment>
<dbReference type="Proteomes" id="UP000811899">
    <property type="component" value="Unassembled WGS sequence"/>
</dbReference>
<evidence type="ECO:0008006" key="3">
    <source>
        <dbReference type="Google" id="ProtNLM"/>
    </source>
</evidence>
<accession>A0AAW4L9M2</accession>
<protein>
    <recommendedName>
        <fullName evidence="3">HTH cro/C1-type domain-containing protein</fullName>
    </recommendedName>
</protein>
<gene>
    <name evidence="1" type="ORF">KI809_10525</name>
</gene>
<dbReference type="EMBL" id="JAHCVJ010000004">
    <property type="protein sequence ID" value="MBT0664734.1"/>
    <property type="molecule type" value="Genomic_DNA"/>
</dbReference>